<comment type="caution">
    <text evidence="1">The sequence shown here is derived from an EMBL/GenBank/DDBJ whole genome shotgun (WGS) entry which is preliminary data.</text>
</comment>
<dbReference type="AlphaFoldDB" id="A0A0F9NR81"/>
<gene>
    <name evidence="1" type="ORF">LCGC14_0919900</name>
</gene>
<organism evidence="1">
    <name type="scientific">marine sediment metagenome</name>
    <dbReference type="NCBI Taxonomy" id="412755"/>
    <lineage>
        <taxon>unclassified sequences</taxon>
        <taxon>metagenomes</taxon>
        <taxon>ecological metagenomes</taxon>
    </lineage>
</organism>
<name>A0A0F9NR81_9ZZZZ</name>
<proteinExistence type="predicted"/>
<reference evidence="1" key="1">
    <citation type="journal article" date="2015" name="Nature">
        <title>Complex archaea that bridge the gap between prokaryotes and eukaryotes.</title>
        <authorList>
            <person name="Spang A."/>
            <person name="Saw J.H."/>
            <person name="Jorgensen S.L."/>
            <person name="Zaremba-Niedzwiedzka K."/>
            <person name="Martijn J."/>
            <person name="Lind A.E."/>
            <person name="van Eijk R."/>
            <person name="Schleper C."/>
            <person name="Guy L."/>
            <person name="Ettema T.J."/>
        </authorList>
    </citation>
    <scope>NUCLEOTIDE SEQUENCE</scope>
</reference>
<evidence type="ECO:0000313" key="1">
    <source>
        <dbReference type="EMBL" id="KKN21985.1"/>
    </source>
</evidence>
<protein>
    <submittedName>
        <fullName evidence="1">Uncharacterized protein</fullName>
    </submittedName>
</protein>
<dbReference type="EMBL" id="LAZR01003102">
    <property type="protein sequence ID" value="KKN21985.1"/>
    <property type="molecule type" value="Genomic_DNA"/>
</dbReference>
<sequence>MLEVTQAHIDKALEVRNRGIISTSQCPIGQAISELHDTYGVRVDEYGIAINGVLVYHTTNRMQYFMGLFDVQRRAKPTYFRLLKVR</sequence>
<accession>A0A0F9NR81</accession>